<dbReference type="Proteomes" id="UP000610862">
    <property type="component" value="Unassembled WGS sequence"/>
</dbReference>
<keyword evidence="1" id="KW-0596">Phosphopantetheine</keyword>
<evidence type="ECO:0000259" key="7">
    <source>
        <dbReference type="PROSITE" id="PS50075"/>
    </source>
</evidence>
<protein>
    <submittedName>
        <fullName evidence="8">Acyl carrier protein</fullName>
    </submittedName>
</protein>
<proteinExistence type="predicted"/>
<dbReference type="EMBL" id="JACRTA010000001">
    <property type="protein sequence ID" value="MBC8567843.1"/>
    <property type="molecule type" value="Genomic_DNA"/>
</dbReference>
<keyword evidence="9" id="KW-1185">Reference proteome</keyword>
<feature type="domain" description="Carrier" evidence="7">
    <location>
        <begin position="1"/>
        <end position="75"/>
    </location>
</feature>
<dbReference type="GO" id="GO:0000036">
    <property type="term" value="F:acyl carrier activity"/>
    <property type="evidence" value="ECO:0007669"/>
    <property type="project" value="TreeGrafter"/>
</dbReference>
<reference evidence="8" key="1">
    <citation type="submission" date="2020-08" db="EMBL/GenBank/DDBJ databases">
        <title>Genome public.</title>
        <authorList>
            <person name="Liu C."/>
            <person name="Sun Q."/>
        </authorList>
    </citation>
    <scope>NUCLEOTIDE SEQUENCE</scope>
    <source>
        <strain evidence="8">NSJ-24</strain>
    </source>
</reference>
<name>A0A926I970_9FIRM</name>
<keyword evidence="6" id="KW-0275">Fatty acid biosynthesis</keyword>
<accession>A0A926I970</accession>
<dbReference type="InterPro" id="IPR009081">
    <property type="entry name" value="PP-bd_ACP"/>
</dbReference>
<dbReference type="InterPro" id="IPR036736">
    <property type="entry name" value="ACP-like_sf"/>
</dbReference>
<evidence type="ECO:0000256" key="4">
    <source>
        <dbReference type="ARBA" id="ARBA00022832"/>
    </source>
</evidence>
<keyword evidence="5" id="KW-0443">Lipid metabolism</keyword>
<dbReference type="Gene3D" id="1.10.1200.10">
    <property type="entry name" value="ACP-like"/>
    <property type="match status" value="1"/>
</dbReference>
<dbReference type="PANTHER" id="PTHR20863">
    <property type="entry name" value="ACYL CARRIER PROTEIN"/>
    <property type="match status" value="1"/>
</dbReference>
<dbReference type="Pfam" id="PF00550">
    <property type="entry name" value="PP-binding"/>
    <property type="match status" value="1"/>
</dbReference>
<sequence>MSIKNEILTLIKSKTKLSSSVTETTHLYKDLHFDSLSYVSLLMAVENHFNVTIGLPEMGRCLVVGQMIELVEEKIRRE</sequence>
<dbReference type="PANTHER" id="PTHR20863:SF76">
    <property type="entry name" value="CARRIER DOMAIN-CONTAINING PROTEIN"/>
    <property type="match status" value="1"/>
</dbReference>
<evidence type="ECO:0000313" key="9">
    <source>
        <dbReference type="Proteomes" id="UP000610862"/>
    </source>
</evidence>
<comment type="caution">
    <text evidence="8">The sequence shown here is derived from an EMBL/GenBank/DDBJ whole genome shotgun (WGS) entry which is preliminary data.</text>
</comment>
<keyword evidence="2" id="KW-0444">Lipid biosynthesis</keyword>
<evidence type="ECO:0000256" key="2">
    <source>
        <dbReference type="ARBA" id="ARBA00022516"/>
    </source>
</evidence>
<dbReference type="InterPro" id="IPR003231">
    <property type="entry name" value="ACP"/>
</dbReference>
<dbReference type="SUPFAM" id="SSF47336">
    <property type="entry name" value="ACP-like"/>
    <property type="match status" value="1"/>
</dbReference>
<dbReference type="PROSITE" id="PS50075">
    <property type="entry name" value="CARRIER"/>
    <property type="match status" value="1"/>
</dbReference>
<dbReference type="RefSeq" id="WP_187525005.1">
    <property type="nucleotide sequence ID" value="NZ_JACRTA010000001.1"/>
</dbReference>
<keyword evidence="3" id="KW-0597">Phosphoprotein</keyword>
<gene>
    <name evidence="8" type="ORF">H8692_03565</name>
</gene>
<evidence type="ECO:0000256" key="6">
    <source>
        <dbReference type="ARBA" id="ARBA00023160"/>
    </source>
</evidence>
<evidence type="ECO:0000256" key="3">
    <source>
        <dbReference type="ARBA" id="ARBA00022553"/>
    </source>
</evidence>
<evidence type="ECO:0000256" key="5">
    <source>
        <dbReference type="ARBA" id="ARBA00023098"/>
    </source>
</evidence>
<organism evidence="8 9">
    <name type="scientific">Lentihominibacter hominis</name>
    <dbReference type="NCBI Taxonomy" id="2763645"/>
    <lineage>
        <taxon>Bacteria</taxon>
        <taxon>Bacillati</taxon>
        <taxon>Bacillota</taxon>
        <taxon>Clostridia</taxon>
        <taxon>Peptostreptococcales</taxon>
        <taxon>Anaerovoracaceae</taxon>
        <taxon>Lentihominibacter</taxon>
    </lineage>
</organism>
<keyword evidence="4" id="KW-0276">Fatty acid metabolism</keyword>
<evidence type="ECO:0000256" key="1">
    <source>
        <dbReference type="ARBA" id="ARBA00022450"/>
    </source>
</evidence>
<dbReference type="GO" id="GO:0000035">
    <property type="term" value="F:acyl binding"/>
    <property type="evidence" value="ECO:0007669"/>
    <property type="project" value="TreeGrafter"/>
</dbReference>
<evidence type="ECO:0000313" key="8">
    <source>
        <dbReference type="EMBL" id="MBC8567843.1"/>
    </source>
</evidence>
<dbReference type="AlphaFoldDB" id="A0A926I970"/>